<keyword evidence="12 15" id="KW-1133">Transmembrane helix</keyword>
<organism evidence="17 18">
    <name type="scientific">Dimargaris verticillata</name>
    <dbReference type="NCBI Taxonomy" id="2761393"/>
    <lineage>
        <taxon>Eukaryota</taxon>
        <taxon>Fungi</taxon>
        <taxon>Fungi incertae sedis</taxon>
        <taxon>Zoopagomycota</taxon>
        <taxon>Kickxellomycotina</taxon>
        <taxon>Dimargaritomycetes</taxon>
        <taxon>Dimargaritales</taxon>
        <taxon>Dimargaritaceae</taxon>
        <taxon>Dimargaris</taxon>
    </lineage>
</organism>
<dbReference type="SUPFAM" id="SSF57850">
    <property type="entry name" value="RING/U-box"/>
    <property type="match status" value="1"/>
</dbReference>
<feature type="transmembrane region" description="Helical" evidence="15">
    <location>
        <begin position="422"/>
        <end position="440"/>
    </location>
</feature>
<dbReference type="PANTHER" id="PTHR22763">
    <property type="entry name" value="RING ZINC FINGER PROTEIN"/>
    <property type="match status" value="1"/>
</dbReference>
<evidence type="ECO:0000259" key="16">
    <source>
        <dbReference type="PROSITE" id="PS50089"/>
    </source>
</evidence>
<proteinExistence type="predicted"/>
<evidence type="ECO:0000256" key="6">
    <source>
        <dbReference type="ARBA" id="ARBA00022692"/>
    </source>
</evidence>
<evidence type="ECO:0000256" key="5">
    <source>
        <dbReference type="ARBA" id="ARBA00022679"/>
    </source>
</evidence>
<dbReference type="OrthoDB" id="9984778at2759"/>
<keyword evidence="11" id="KW-0862">Zinc</keyword>
<dbReference type="InterPro" id="IPR024766">
    <property type="entry name" value="Znf_RING_H2"/>
</dbReference>
<comment type="caution">
    <text evidence="17">The sequence shown here is derived from an EMBL/GenBank/DDBJ whole genome shotgun (WGS) entry which is preliminary data.</text>
</comment>
<feature type="transmembrane region" description="Helical" evidence="15">
    <location>
        <begin position="344"/>
        <end position="367"/>
    </location>
</feature>
<keyword evidence="9 14" id="KW-0863">Zinc-finger</keyword>
<comment type="pathway">
    <text evidence="3">Protein modification; protein ubiquitination.</text>
</comment>
<evidence type="ECO:0000256" key="11">
    <source>
        <dbReference type="ARBA" id="ARBA00022833"/>
    </source>
</evidence>
<dbReference type="InterPro" id="IPR001841">
    <property type="entry name" value="Znf_RING"/>
</dbReference>
<evidence type="ECO:0000256" key="8">
    <source>
        <dbReference type="ARBA" id="ARBA00022729"/>
    </source>
</evidence>
<dbReference type="GO" id="GO:0012505">
    <property type="term" value="C:endomembrane system"/>
    <property type="evidence" value="ECO:0007669"/>
    <property type="project" value="UniProtKB-SubCell"/>
</dbReference>
<keyword evidence="13 15" id="KW-0472">Membrane</keyword>
<name>A0A9W8BC98_9FUNG</name>
<feature type="domain" description="RING-type" evidence="16">
    <location>
        <begin position="572"/>
        <end position="623"/>
    </location>
</feature>
<evidence type="ECO:0000256" key="2">
    <source>
        <dbReference type="ARBA" id="ARBA00004127"/>
    </source>
</evidence>
<evidence type="ECO:0000256" key="9">
    <source>
        <dbReference type="ARBA" id="ARBA00022771"/>
    </source>
</evidence>
<keyword evidence="8" id="KW-0732">Signal</keyword>
<dbReference type="InterPro" id="IPR021319">
    <property type="entry name" value="DUF2921"/>
</dbReference>
<dbReference type="EC" id="2.3.2.27" evidence="4"/>
<evidence type="ECO:0000313" key="17">
    <source>
        <dbReference type="EMBL" id="KAJ1983898.1"/>
    </source>
</evidence>
<evidence type="ECO:0000256" key="14">
    <source>
        <dbReference type="PROSITE-ProRule" id="PRU00175"/>
    </source>
</evidence>
<evidence type="ECO:0000256" key="15">
    <source>
        <dbReference type="SAM" id="Phobius"/>
    </source>
</evidence>
<comment type="subcellular location">
    <subcellularLocation>
        <location evidence="2">Endomembrane system</location>
        <topology evidence="2">Multi-pass membrane protein</topology>
    </subcellularLocation>
</comment>
<dbReference type="InterPro" id="IPR013083">
    <property type="entry name" value="Znf_RING/FYVE/PHD"/>
</dbReference>
<evidence type="ECO:0000256" key="7">
    <source>
        <dbReference type="ARBA" id="ARBA00022723"/>
    </source>
</evidence>
<evidence type="ECO:0000256" key="13">
    <source>
        <dbReference type="ARBA" id="ARBA00023136"/>
    </source>
</evidence>
<dbReference type="SMART" id="SM00184">
    <property type="entry name" value="RING"/>
    <property type="match status" value="1"/>
</dbReference>
<reference evidence="17" key="1">
    <citation type="submission" date="2022-07" db="EMBL/GenBank/DDBJ databases">
        <title>Phylogenomic reconstructions and comparative analyses of Kickxellomycotina fungi.</title>
        <authorList>
            <person name="Reynolds N.K."/>
            <person name="Stajich J.E."/>
            <person name="Barry K."/>
            <person name="Grigoriev I.V."/>
            <person name="Crous P."/>
            <person name="Smith M.E."/>
        </authorList>
    </citation>
    <scope>NUCLEOTIDE SEQUENCE</scope>
    <source>
        <strain evidence="17">RSA 567</strain>
    </source>
</reference>
<dbReference type="Gene3D" id="3.30.40.10">
    <property type="entry name" value="Zinc/RING finger domain, C3HC4 (zinc finger)"/>
    <property type="match status" value="1"/>
</dbReference>
<accession>A0A9W8BC98</accession>
<dbReference type="Pfam" id="PF12678">
    <property type="entry name" value="zf-rbx1"/>
    <property type="match status" value="1"/>
</dbReference>
<keyword evidence="7" id="KW-0479">Metal-binding</keyword>
<dbReference type="GO" id="GO:0061630">
    <property type="term" value="F:ubiquitin protein ligase activity"/>
    <property type="evidence" value="ECO:0007669"/>
    <property type="project" value="UniProtKB-EC"/>
</dbReference>
<evidence type="ECO:0000256" key="10">
    <source>
        <dbReference type="ARBA" id="ARBA00022786"/>
    </source>
</evidence>
<feature type="transmembrane region" description="Helical" evidence="15">
    <location>
        <begin position="446"/>
        <end position="464"/>
    </location>
</feature>
<keyword evidence="18" id="KW-1185">Reference proteome</keyword>
<keyword evidence="6 15" id="KW-0812">Transmembrane</keyword>
<evidence type="ECO:0000256" key="12">
    <source>
        <dbReference type="ARBA" id="ARBA00022989"/>
    </source>
</evidence>
<dbReference type="InterPro" id="IPR050731">
    <property type="entry name" value="HRD1_E3_ubiq-ligases"/>
</dbReference>
<gene>
    <name evidence="17" type="ORF">H4R34_000998</name>
</gene>
<dbReference type="PANTHER" id="PTHR22763:SF162">
    <property type="entry name" value="TRANSMEMBRANE E3 UBIQUITIN-PROTEIN LIGASE 1"/>
    <property type="match status" value="1"/>
</dbReference>
<sequence>MILLNSNVFFGPPAPTDKQLTNAVHRWQEQLSNMTYAANATQPTYPPLIRQRLDDLFTPPPPPVLPPRPPVYFRRLGVTFKGTLLGHTAIDSDQTLTDAALATTAASTANATSAQEAFVKMDLGTSETANKSVAAIKGNMYIRESDRITTLKLTGFHYRDNGTLYLYGAEARNITQLLQVVKMMPNNATFTQAQNLTSALYPTKRLERLVSRQAELFGIDQNGSSSNNQTASCDYEMYMQLRPVPKRIEPSALADLEEELQSPTGKSTIAMPPLEAHILMYSTECHALWESAPSTEPLVGLKVEVVQARAIRYAALVIVIGFIQVLLTIHQIDYTLTPSSLSKVSFWSVCIQTIMDAYLCIFHLSSAMATETYFLPFMAAGFFTFTLASICEIRYLLAIWKVQQAESGGGPMLNEGQLAGPLYFRFCVMFLAGLLLFYAVADGVSIGQRVVLRAFFGVLFSFWWPQIYRNVSRGSSRGLNSRYIWGMSLTRLFFPLYAFALPDSVLADQMRPEVWYLVGYVGLQIAILLVQDQWGARFFVPARYLPPTYNYHPALPPMDQESAAGEMESRTCAICLVPIETASAAPSQILSRANYMVTPCHHLYHTKCLQRWMQTKLECPVCRSALPPI</sequence>
<dbReference type="EMBL" id="JANBQB010000037">
    <property type="protein sequence ID" value="KAJ1983898.1"/>
    <property type="molecule type" value="Genomic_DNA"/>
</dbReference>
<protein>
    <recommendedName>
        <fullName evidence="4">RING-type E3 ubiquitin transferase</fullName>
        <ecNumber evidence="4">2.3.2.27</ecNumber>
    </recommendedName>
</protein>
<dbReference type="PROSITE" id="PS50089">
    <property type="entry name" value="ZF_RING_2"/>
    <property type="match status" value="1"/>
</dbReference>
<dbReference type="GO" id="GO:0008270">
    <property type="term" value="F:zinc ion binding"/>
    <property type="evidence" value="ECO:0007669"/>
    <property type="project" value="UniProtKB-KW"/>
</dbReference>
<comment type="catalytic activity">
    <reaction evidence="1">
        <text>S-ubiquitinyl-[E2 ubiquitin-conjugating enzyme]-L-cysteine + [acceptor protein]-L-lysine = [E2 ubiquitin-conjugating enzyme]-L-cysteine + N(6)-ubiquitinyl-[acceptor protein]-L-lysine.</text>
        <dbReference type="EC" id="2.3.2.27"/>
    </reaction>
</comment>
<dbReference type="Pfam" id="PF11145">
    <property type="entry name" value="DUF2921"/>
    <property type="match status" value="1"/>
</dbReference>
<dbReference type="Proteomes" id="UP001151582">
    <property type="component" value="Unassembled WGS sequence"/>
</dbReference>
<evidence type="ECO:0000256" key="4">
    <source>
        <dbReference type="ARBA" id="ARBA00012483"/>
    </source>
</evidence>
<keyword evidence="5" id="KW-0808">Transferase</keyword>
<dbReference type="AlphaFoldDB" id="A0A9W8BC98"/>
<dbReference type="GO" id="GO:0043161">
    <property type="term" value="P:proteasome-mediated ubiquitin-dependent protein catabolic process"/>
    <property type="evidence" value="ECO:0007669"/>
    <property type="project" value="TreeGrafter"/>
</dbReference>
<keyword evidence="10" id="KW-0833">Ubl conjugation pathway</keyword>
<feature type="transmembrane region" description="Helical" evidence="15">
    <location>
        <begin position="514"/>
        <end position="530"/>
    </location>
</feature>
<evidence type="ECO:0000256" key="3">
    <source>
        <dbReference type="ARBA" id="ARBA00004906"/>
    </source>
</evidence>
<feature type="transmembrane region" description="Helical" evidence="15">
    <location>
        <begin position="373"/>
        <end position="397"/>
    </location>
</feature>
<evidence type="ECO:0000256" key="1">
    <source>
        <dbReference type="ARBA" id="ARBA00000900"/>
    </source>
</evidence>
<evidence type="ECO:0000313" key="18">
    <source>
        <dbReference type="Proteomes" id="UP001151582"/>
    </source>
</evidence>
<feature type="transmembrane region" description="Helical" evidence="15">
    <location>
        <begin position="484"/>
        <end position="502"/>
    </location>
</feature>
<feature type="transmembrane region" description="Helical" evidence="15">
    <location>
        <begin position="313"/>
        <end position="332"/>
    </location>
</feature>